<evidence type="ECO:0000256" key="4">
    <source>
        <dbReference type="SAM" id="MobiDB-lite"/>
    </source>
</evidence>
<dbReference type="SUPFAM" id="SSF48452">
    <property type="entry name" value="TPR-like"/>
    <property type="match status" value="1"/>
</dbReference>
<name>A0A6S7I7P6_PARCT</name>
<keyword evidence="2" id="KW-0802">TPR repeat</keyword>
<dbReference type="OrthoDB" id="309339at2759"/>
<organism evidence="5 6">
    <name type="scientific">Paramuricea clavata</name>
    <name type="common">Red gorgonian</name>
    <name type="synonym">Violescent sea-whip</name>
    <dbReference type="NCBI Taxonomy" id="317549"/>
    <lineage>
        <taxon>Eukaryota</taxon>
        <taxon>Metazoa</taxon>
        <taxon>Cnidaria</taxon>
        <taxon>Anthozoa</taxon>
        <taxon>Octocorallia</taxon>
        <taxon>Malacalcyonacea</taxon>
        <taxon>Plexauridae</taxon>
        <taxon>Paramuricea</taxon>
    </lineage>
</organism>
<dbReference type="GO" id="GO:0060271">
    <property type="term" value="P:cilium assembly"/>
    <property type="evidence" value="ECO:0007669"/>
    <property type="project" value="TreeGrafter"/>
</dbReference>
<keyword evidence="6" id="KW-1185">Reference proteome</keyword>
<dbReference type="InterPro" id="IPR011990">
    <property type="entry name" value="TPR-like_helical_dom_sf"/>
</dbReference>
<accession>A0A6S7I7P6</accession>
<dbReference type="Pfam" id="PF13174">
    <property type="entry name" value="TPR_6"/>
    <property type="match status" value="1"/>
</dbReference>
<dbReference type="GO" id="GO:0036064">
    <property type="term" value="C:ciliary basal body"/>
    <property type="evidence" value="ECO:0007669"/>
    <property type="project" value="TreeGrafter"/>
</dbReference>
<evidence type="ECO:0000313" key="6">
    <source>
        <dbReference type="Proteomes" id="UP001152795"/>
    </source>
</evidence>
<dbReference type="GO" id="GO:0061512">
    <property type="term" value="P:protein localization to cilium"/>
    <property type="evidence" value="ECO:0007669"/>
    <property type="project" value="TreeGrafter"/>
</dbReference>
<reference evidence="5" key="1">
    <citation type="submission" date="2020-04" db="EMBL/GenBank/DDBJ databases">
        <authorList>
            <person name="Alioto T."/>
            <person name="Alioto T."/>
            <person name="Gomez Garrido J."/>
        </authorList>
    </citation>
    <scope>NUCLEOTIDE SEQUENCE</scope>
    <source>
        <strain evidence="5">A484AB</strain>
    </source>
</reference>
<dbReference type="SMART" id="SM00028">
    <property type="entry name" value="TPR"/>
    <property type="match status" value="8"/>
</dbReference>
<dbReference type="EMBL" id="CACRXK020007779">
    <property type="protein sequence ID" value="CAB4013157.1"/>
    <property type="molecule type" value="Genomic_DNA"/>
</dbReference>
<evidence type="ECO:0000256" key="3">
    <source>
        <dbReference type="ARBA" id="ARBA00023778"/>
    </source>
</evidence>
<dbReference type="FunFam" id="1.25.40.10:FF:000237">
    <property type="entry name" value="Bardet-Biedl syndrome 4 (Human)"/>
    <property type="match status" value="1"/>
</dbReference>
<evidence type="ECO:0000313" key="5">
    <source>
        <dbReference type="EMBL" id="CAB4013157.1"/>
    </source>
</evidence>
<dbReference type="PANTHER" id="PTHR44186:SF1">
    <property type="entry name" value="BARDET-BIEDL SYNDROME 4 PROTEIN"/>
    <property type="match status" value="1"/>
</dbReference>
<protein>
    <submittedName>
        <fullName evidence="5">Bardet-Biedl syndrome 4</fullName>
    </submittedName>
</protein>
<comment type="similarity">
    <text evidence="3">Belongs to the BBS4 family.</text>
</comment>
<feature type="compositionally biased region" description="Polar residues" evidence="4">
    <location>
        <begin position="500"/>
        <end position="509"/>
    </location>
</feature>
<feature type="region of interest" description="Disordered" evidence="4">
    <location>
        <begin position="485"/>
        <end position="509"/>
    </location>
</feature>
<dbReference type="Gene3D" id="1.25.40.10">
    <property type="entry name" value="Tetratricopeptide repeat domain"/>
    <property type="match status" value="3"/>
</dbReference>
<evidence type="ECO:0000256" key="2">
    <source>
        <dbReference type="ARBA" id="ARBA00022803"/>
    </source>
</evidence>
<dbReference type="AlphaFoldDB" id="A0A6S7I7P6"/>
<dbReference type="Pfam" id="PF13432">
    <property type="entry name" value="TPR_16"/>
    <property type="match status" value="1"/>
</dbReference>
<dbReference type="PROSITE" id="PS50005">
    <property type="entry name" value="TPR"/>
    <property type="match status" value="4"/>
</dbReference>
<evidence type="ECO:0000256" key="1">
    <source>
        <dbReference type="ARBA" id="ARBA00022737"/>
    </source>
</evidence>
<dbReference type="PANTHER" id="PTHR44186">
    <property type="match status" value="1"/>
</dbReference>
<keyword evidence="1" id="KW-0677">Repeat</keyword>
<dbReference type="Proteomes" id="UP001152795">
    <property type="component" value="Unassembled WGS sequence"/>
</dbReference>
<sequence>MQEPSSQPSGLETPNIESDRADYPVNASSSDDSISTHVGSSAGPSDEISSKTDLTSDVTGPPKPKRRPGKAPDLPIYERRNWLIHLHYVRKDIENCKSLIDEQLNESQGMCEYALYIQALLLREEGKIQESLELFQRTVQINPNNVDNLKQVARSLFLLARHKAALEVYLEATKLNPQNWEIFHNQGICYMYLKDYENAAVSLKSAIQLNRHDTSFVQLAKVHLLQNDVASAIEVYKHAVEYSPENPDLMTTLGLLFLQVGQTQKAFEHLGNALTYDPTFAKAILAAGSIIQLHGDYDVALTKYRVAAAATPESAQLWNNIGMCFFGKKKHIAAISCLKRAAYLAPFEWKVFYNLGLIHLSIQQYASAFHFISGAISLKPKNGELFMLLAVALANLDDKDNAKKAYNRAAMLDQNDPVICLNYSVLLYKMNERRNAAKQFAAYEKRLDGMKRDGKAGEIDSQVYETAAKLSPLLQVGEKFVYKESSSNTSLPESEGYAMSDSSSKSSFV</sequence>
<comment type="caution">
    <text evidence="5">The sequence shown here is derived from an EMBL/GenBank/DDBJ whole genome shotgun (WGS) entry which is preliminary data.</text>
</comment>
<feature type="compositionally biased region" description="Polar residues" evidence="4">
    <location>
        <begin position="1"/>
        <end position="16"/>
    </location>
</feature>
<dbReference type="InterPro" id="IPR019734">
    <property type="entry name" value="TPR_rpt"/>
</dbReference>
<feature type="region of interest" description="Disordered" evidence="4">
    <location>
        <begin position="1"/>
        <end position="73"/>
    </location>
</feature>
<feature type="compositionally biased region" description="Polar residues" evidence="4">
    <location>
        <begin position="26"/>
        <end position="43"/>
    </location>
</feature>
<gene>
    <name evidence="5" type="ORF">PACLA_8A072482</name>
</gene>
<dbReference type="Pfam" id="PF13181">
    <property type="entry name" value="TPR_8"/>
    <property type="match status" value="4"/>
</dbReference>
<proteinExistence type="inferred from homology"/>